<dbReference type="Pfam" id="PF00664">
    <property type="entry name" value="ABC_membrane"/>
    <property type="match status" value="1"/>
</dbReference>
<gene>
    <name evidence="10" type="ORF">PAPYR_10080</name>
</gene>
<sequence length="299" mass="33175">MTSQAGSRAEKPSKGQKPTKNFEDQAGIFSQVFFVYFFRIICRGLRRPLENDDLWEVYSADRADIVHEKLKRIWQPKFLRYQQDLASFETAKRAFDAQVASLPDGAPRPPAPVPPKKPSFIATLIKLGGWRIYVSGVLSLLLTVTQFIGPLTLTPLIEAIFALRSGSSQPFPYHWAVLYVLAPFLGALAQAHSDRLMFHVASQMRSAMMTGVYEKVLHLNNASSSQTDSGQMITLISADARQATEYLQFMHAAWTSPLHLIGAMVLIFRTILWAGGPPLGLMILVMPIQGLASAILLST</sequence>
<dbReference type="Proteomes" id="UP001141327">
    <property type="component" value="Unassembled WGS sequence"/>
</dbReference>
<organism evidence="10 11">
    <name type="scientific">Paratrimastix pyriformis</name>
    <dbReference type="NCBI Taxonomy" id="342808"/>
    <lineage>
        <taxon>Eukaryota</taxon>
        <taxon>Metamonada</taxon>
        <taxon>Preaxostyla</taxon>
        <taxon>Paratrimastigidae</taxon>
        <taxon>Paratrimastix</taxon>
    </lineage>
</organism>
<keyword evidence="1" id="KW-0813">Transport</keyword>
<evidence type="ECO:0000256" key="8">
    <source>
        <dbReference type="SAM" id="Phobius"/>
    </source>
</evidence>
<comment type="caution">
    <text evidence="10">The sequence shown here is derived from an EMBL/GenBank/DDBJ whole genome shotgun (WGS) entry which is preliminary data.</text>
</comment>
<protein>
    <submittedName>
        <fullName evidence="10">Multidrug resistance-associated protein</fullName>
    </submittedName>
</protein>
<keyword evidence="4" id="KW-0067">ATP-binding</keyword>
<evidence type="ECO:0000313" key="10">
    <source>
        <dbReference type="EMBL" id="KAJ4455060.1"/>
    </source>
</evidence>
<evidence type="ECO:0000256" key="3">
    <source>
        <dbReference type="ARBA" id="ARBA00022741"/>
    </source>
</evidence>
<keyword evidence="6 8" id="KW-0472">Membrane</keyword>
<evidence type="ECO:0000256" key="6">
    <source>
        <dbReference type="ARBA" id="ARBA00023136"/>
    </source>
</evidence>
<dbReference type="SUPFAM" id="SSF90123">
    <property type="entry name" value="ABC transporter transmembrane region"/>
    <property type="match status" value="1"/>
</dbReference>
<feature type="region of interest" description="Disordered" evidence="7">
    <location>
        <begin position="1"/>
        <end position="21"/>
    </location>
</feature>
<keyword evidence="3" id="KW-0547">Nucleotide-binding</keyword>
<dbReference type="InterPro" id="IPR011527">
    <property type="entry name" value="ABC1_TM_dom"/>
</dbReference>
<accession>A0ABQ8UCF3</accession>
<dbReference type="Gene3D" id="1.20.1560.10">
    <property type="entry name" value="ABC transporter type 1, transmembrane domain"/>
    <property type="match status" value="1"/>
</dbReference>
<dbReference type="InterPro" id="IPR036640">
    <property type="entry name" value="ABC1_TM_sf"/>
</dbReference>
<evidence type="ECO:0000256" key="2">
    <source>
        <dbReference type="ARBA" id="ARBA00022692"/>
    </source>
</evidence>
<feature type="domain" description="ABC transmembrane type-1" evidence="9">
    <location>
        <begin position="134"/>
        <end position="299"/>
    </location>
</feature>
<feature type="transmembrane region" description="Helical" evidence="8">
    <location>
        <begin position="173"/>
        <end position="191"/>
    </location>
</feature>
<keyword evidence="11" id="KW-1185">Reference proteome</keyword>
<evidence type="ECO:0000313" key="11">
    <source>
        <dbReference type="Proteomes" id="UP001141327"/>
    </source>
</evidence>
<keyword evidence="5 8" id="KW-1133">Transmembrane helix</keyword>
<proteinExistence type="predicted"/>
<dbReference type="PROSITE" id="PS50929">
    <property type="entry name" value="ABC_TM1F"/>
    <property type="match status" value="1"/>
</dbReference>
<reference evidence="10" key="1">
    <citation type="journal article" date="2022" name="bioRxiv">
        <title>Genomics of Preaxostyla Flagellates Illuminates Evolutionary Transitions and the Path Towards Mitochondrial Loss.</title>
        <authorList>
            <person name="Novak L.V.F."/>
            <person name="Treitli S.C."/>
            <person name="Pyrih J."/>
            <person name="Halakuc P."/>
            <person name="Pipaliya S.V."/>
            <person name="Vacek V."/>
            <person name="Brzon O."/>
            <person name="Soukal P."/>
            <person name="Eme L."/>
            <person name="Dacks J.B."/>
            <person name="Karnkowska A."/>
            <person name="Elias M."/>
            <person name="Hampl V."/>
        </authorList>
    </citation>
    <scope>NUCLEOTIDE SEQUENCE</scope>
    <source>
        <strain evidence="10">RCP-MX</strain>
    </source>
</reference>
<evidence type="ECO:0000256" key="5">
    <source>
        <dbReference type="ARBA" id="ARBA00022989"/>
    </source>
</evidence>
<evidence type="ECO:0000259" key="9">
    <source>
        <dbReference type="PROSITE" id="PS50929"/>
    </source>
</evidence>
<dbReference type="EMBL" id="JAPMOS010000122">
    <property type="protein sequence ID" value="KAJ4455060.1"/>
    <property type="molecule type" value="Genomic_DNA"/>
</dbReference>
<evidence type="ECO:0000256" key="1">
    <source>
        <dbReference type="ARBA" id="ARBA00022448"/>
    </source>
</evidence>
<evidence type="ECO:0000256" key="7">
    <source>
        <dbReference type="SAM" id="MobiDB-lite"/>
    </source>
</evidence>
<feature type="transmembrane region" description="Helical" evidence="8">
    <location>
        <begin position="251"/>
        <end position="273"/>
    </location>
</feature>
<dbReference type="InterPro" id="IPR050173">
    <property type="entry name" value="ABC_transporter_C-like"/>
</dbReference>
<dbReference type="PANTHER" id="PTHR24223">
    <property type="entry name" value="ATP-BINDING CASSETTE SUB-FAMILY C"/>
    <property type="match status" value="1"/>
</dbReference>
<feature type="transmembrane region" description="Helical" evidence="8">
    <location>
        <begin position="279"/>
        <end position="297"/>
    </location>
</feature>
<feature type="transmembrane region" description="Helical" evidence="8">
    <location>
        <begin position="132"/>
        <end position="153"/>
    </location>
</feature>
<evidence type="ECO:0000256" key="4">
    <source>
        <dbReference type="ARBA" id="ARBA00022840"/>
    </source>
</evidence>
<keyword evidence="2 8" id="KW-0812">Transmembrane</keyword>
<name>A0ABQ8UCF3_9EUKA</name>